<feature type="compositionally biased region" description="Low complexity" evidence="6">
    <location>
        <begin position="494"/>
        <end position="510"/>
    </location>
</feature>
<evidence type="ECO:0000256" key="1">
    <source>
        <dbReference type="ARBA" id="ARBA00004479"/>
    </source>
</evidence>
<dbReference type="GO" id="GO:0016020">
    <property type="term" value="C:membrane"/>
    <property type="evidence" value="ECO:0007669"/>
    <property type="project" value="UniProtKB-SubCell"/>
</dbReference>
<feature type="domain" description="Transmembrane protein family 132 fourth" evidence="9">
    <location>
        <begin position="548"/>
        <end position="644"/>
    </location>
</feature>
<sequence length="1312" mass="143250">MFPMRIGQKSEVVSCAARARVAIEAACGVSSCWGLELHFDKPESGFFTQELPLNDATLLKVKDASKGPKDDEVLSSHRFTVVQPDEPATLTASYGPFTTKQTIPAKYVVLRPEDMDPDNSSKTPLSYNKEPTNIDISAHLITPHVYRDNPVLRVLFHTGRSLMSLEKQRSPWVEKLCVNLMAAPKEESKSIPLAATCTPDVQTGTCLGELTLPPYWWPPETEKGTSGGNEKPWKSPIRVWYSVYESPHTGCEKLMPRVVVQPLTYLDDVILLPWKGKVEEVTEDEILRLLMPSTSLYPKSRVYIPVLVTPGSSPPLNSFTVRTEGNRIGAPELDPVGKRLFEMESVWICTSVDENRARPKWRGTGNVVRQIALERMASSKTWYFDVPSTFVRVRTKYCGRKEALHPVAVRVKSGLKVLGGGGMNPEHWNVSMEIHPKGTVGLAHAQRRFDVSPQESLRRGVHEVFAWLVEARGEDEDGDGDTGRMVWSVTYHSGPDPGTVADAGDGPDPADGGGGPGLADADADSQDGLGKRRFIAQLSLQKDDVQILLPIARSWELVNVGVLTGRQVSMPMKVYLVSQAGKVADVTLQSSCSSPNDSHLKVSSSCTSVYVDGSEAGGSENATIRVTYGTYEGYGRFRVWSPQLPLVLLPSDPRLSVVKSWRAPVLAKRDRKKKQKKTEKKKGGLGEKETEDLLSNRVLGDARPGNGDEDEEDRVRCQLRYQQASVRVYAQFKASDQNSGRETYFLSRQTLLDVTDLVTGQLMLTDNQIASLDGSTITGLQSGTTNIQVMSPMTTGKVLGSTEIRIGKEKVSIEGLDASIVTGLNLDIRADPKLENGHLVDTLEGLLDIRLRFSDGTTLPIEEVDPDDYSLDVETLAPSVVAYAPSVTHTHPRVIAVGSGSGKLLKVSLRMGEKCQKRGKEGAGPVLVSALVAVRSQIQGNDGDIIQNDSGLKDEQRNPVRGTMVPNKPDEGKKTWLIEPIFKLNPTGSGEPQIVPSGNHGHGGIGSVTTLEVGMYVLLAVFVLAILVFVAACIVYASRFKRKLPPHSHEETVALNPAGHQQQMTSPHDWVYLGRSTFDRSSTSGMSQLGSIPRSGHHPRITPNPLPPPPPIDHSHTCSSWSASSATNATYMDDPPRSVNVLSNPLHAEQNPSYHELPRSGHLRRTRVPVLPPLPSSDPSVPPPVPPHRVMDAATNTTMNRHGVKVLPEPYVQHARRVPVAQMMNADARSGSPLLDDLPDPSAFPSPGGTFRKPGVPHDGLPRPTIDSDSGRSYPMPSYPRPNGTLTFKSFTNGMSKEQLVDYIDGLKESVA</sequence>
<dbReference type="EMBL" id="LR899872">
    <property type="protein sequence ID" value="CAD7243029.1"/>
    <property type="molecule type" value="Genomic_DNA"/>
</dbReference>
<reference evidence="13" key="1">
    <citation type="submission" date="2020-11" db="EMBL/GenBank/DDBJ databases">
        <authorList>
            <person name="Tran Van P."/>
        </authorList>
    </citation>
    <scope>NUCLEOTIDE SEQUENCE</scope>
</reference>
<dbReference type="Pfam" id="PF23481">
    <property type="entry name" value="Ig_TMEM132_2nd"/>
    <property type="match status" value="1"/>
</dbReference>
<gene>
    <name evidence="13" type="ORF">DSTB1V02_LOCUS2967</name>
</gene>
<feature type="transmembrane region" description="Helical" evidence="7">
    <location>
        <begin position="1015"/>
        <end position="1037"/>
    </location>
</feature>
<evidence type="ECO:0000256" key="5">
    <source>
        <dbReference type="ARBA" id="ARBA00023136"/>
    </source>
</evidence>
<accession>A0A7R8X9H7</accession>
<feature type="region of interest" description="Disordered" evidence="6">
    <location>
        <begin position="1081"/>
        <end position="1121"/>
    </location>
</feature>
<dbReference type="PANTHER" id="PTHR13388:SF11">
    <property type="entry name" value="DETONATOR, ISOFORM E"/>
    <property type="match status" value="1"/>
</dbReference>
<evidence type="ECO:0008006" key="15">
    <source>
        <dbReference type="Google" id="ProtNLM"/>
    </source>
</evidence>
<dbReference type="InterPro" id="IPR055424">
    <property type="entry name" value="Ig_TMEM132_6th"/>
</dbReference>
<proteinExistence type="inferred from homology"/>
<evidence type="ECO:0000256" key="7">
    <source>
        <dbReference type="SAM" id="Phobius"/>
    </source>
</evidence>
<dbReference type="Proteomes" id="UP000677054">
    <property type="component" value="Unassembled WGS sequence"/>
</dbReference>
<evidence type="ECO:0000256" key="3">
    <source>
        <dbReference type="ARBA" id="ARBA00022692"/>
    </source>
</evidence>
<comment type="similarity">
    <text evidence="2">Belongs to the TMEM132 family.</text>
</comment>
<feature type="domain" description="Transmembrane protein TMEM132 C-terminal" evidence="8">
    <location>
        <begin position="1006"/>
        <end position="1077"/>
    </location>
</feature>
<organism evidence="13">
    <name type="scientific">Darwinula stevensoni</name>
    <dbReference type="NCBI Taxonomy" id="69355"/>
    <lineage>
        <taxon>Eukaryota</taxon>
        <taxon>Metazoa</taxon>
        <taxon>Ecdysozoa</taxon>
        <taxon>Arthropoda</taxon>
        <taxon>Crustacea</taxon>
        <taxon>Oligostraca</taxon>
        <taxon>Ostracoda</taxon>
        <taxon>Podocopa</taxon>
        <taxon>Podocopida</taxon>
        <taxon>Darwinulocopina</taxon>
        <taxon>Darwinuloidea</taxon>
        <taxon>Darwinulidae</taxon>
        <taxon>Darwinula</taxon>
    </lineage>
</organism>
<feature type="compositionally biased region" description="Basic residues" evidence="6">
    <location>
        <begin position="669"/>
        <end position="680"/>
    </location>
</feature>
<evidence type="ECO:0000256" key="6">
    <source>
        <dbReference type="SAM" id="MobiDB-lite"/>
    </source>
</evidence>
<evidence type="ECO:0000313" key="13">
    <source>
        <dbReference type="EMBL" id="CAD7243029.1"/>
    </source>
</evidence>
<comment type="subcellular location">
    <subcellularLocation>
        <location evidence="1">Membrane</location>
        <topology evidence="1">Single-pass type I membrane protein</topology>
    </subcellularLocation>
</comment>
<dbReference type="Pfam" id="PF23487">
    <property type="entry name" value="Ig_TMEM132_6th"/>
    <property type="match status" value="1"/>
</dbReference>
<protein>
    <recommendedName>
        <fullName evidence="15">Transmembrane protein 132E</fullName>
    </recommendedName>
</protein>
<feature type="region of interest" description="Disordered" evidence="6">
    <location>
        <begin position="668"/>
        <end position="714"/>
    </location>
</feature>
<dbReference type="InterPro" id="IPR026307">
    <property type="entry name" value="TMEM132"/>
</dbReference>
<feature type="region of interest" description="Disordered" evidence="6">
    <location>
        <begin position="945"/>
        <end position="969"/>
    </location>
</feature>
<keyword evidence="14" id="KW-1185">Reference proteome</keyword>
<evidence type="ECO:0000256" key="2">
    <source>
        <dbReference type="ARBA" id="ARBA00006166"/>
    </source>
</evidence>
<feature type="domain" description="Transmembrane protein TMEM132 fifth" evidence="11">
    <location>
        <begin position="651"/>
        <end position="811"/>
    </location>
</feature>
<dbReference type="Pfam" id="PF23486">
    <property type="entry name" value="Ig_TMEM132_5th"/>
    <property type="match status" value="1"/>
</dbReference>
<feature type="domain" description="Transmembrane protein TMEM132 second Ig-like" evidence="10">
    <location>
        <begin position="136"/>
        <end position="252"/>
    </location>
</feature>
<name>A0A7R8X9H7_9CRUS</name>
<dbReference type="Pfam" id="PF16070">
    <property type="entry name" value="Ig_TMEM132_4th"/>
    <property type="match status" value="1"/>
</dbReference>
<keyword evidence="3 7" id="KW-0812">Transmembrane</keyword>
<keyword evidence="5 7" id="KW-0472">Membrane</keyword>
<evidence type="ECO:0000259" key="11">
    <source>
        <dbReference type="Pfam" id="PF23486"/>
    </source>
</evidence>
<dbReference type="OrthoDB" id="10026202at2759"/>
<feature type="region of interest" description="Disordered" evidence="6">
    <location>
        <begin position="1229"/>
        <end position="1285"/>
    </location>
</feature>
<evidence type="ECO:0000259" key="12">
    <source>
        <dbReference type="Pfam" id="PF23487"/>
    </source>
</evidence>
<evidence type="ECO:0000259" key="8">
    <source>
        <dbReference type="Pfam" id="PF15706"/>
    </source>
</evidence>
<evidence type="ECO:0000256" key="4">
    <source>
        <dbReference type="ARBA" id="ARBA00022989"/>
    </source>
</evidence>
<dbReference type="EMBL" id="CAJPEV010000355">
    <property type="protein sequence ID" value="CAG0884382.1"/>
    <property type="molecule type" value="Genomic_DNA"/>
</dbReference>
<evidence type="ECO:0000313" key="14">
    <source>
        <dbReference type="Proteomes" id="UP000677054"/>
    </source>
</evidence>
<evidence type="ECO:0000259" key="10">
    <source>
        <dbReference type="Pfam" id="PF23481"/>
    </source>
</evidence>
<feature type="compositionally biased region" description="Pro residues" evidence="6">
    <location>
        <begin position="1102"/>
        <end position="1112"/>
    </location>
</feature>
<keyword evidence="4 7" id="KW-1133">Transmembrane helix</keyword>
<feature type="domain" description="Transmembrane protein TMEM132 sixth" evidence="12">
    <location>
        <begin position="812"/>
        <end position="917"/>
    </location>
</feature>
<dbReference type="Pfam" id="PF15706">
    <property type="entry name" value="TMEM132_C"/>
    <property type="match status" value="1"/>
</dbReference>
<dbReference type="InterPro" id="IPR031436">
    <property type="entry name" value="TMEM132_C"/>
</dbReference>
<feature type="compositionally biased region" description="Polar residues" evidence="6">
    <location>
        <begin position="1081"/>
        <end position="1090"/>
    </location>
</feature>
<dbReference type="InterPro" id="IPR031437">
    <property type="entry name" value="Ig_TMEM132_4th"/>
</dbReference>
<feature type="region of interest" description="Disordered" evidence="6">
    <location>
        <begin position="490"/>
        <end position="526"/>
    </location>
</feature>
<dbReference type="PANTHER" id="PTHR13388">
    <property type="entry name" value="DETONATOR, ISOFORM E"/>
    <property type="match status" value="1"/>
</dbReference>
<dbReference type="InterPro" id="IPR055422">
    <property type="entry name" value="Ig_TMEM132_2nd"/>
</dbReference>
<dbReference type="InterPro" id="IPR055423">
    <property type="entry name" value="Ig_TMEM132_5th"/>
</dbReference>
<evidence type="ECO:0000259" key="9">
    <source>
        <dbReference type="Pfam" id="PF16070"/>
    </source>
</evidence>